<comment type="caution">
    <text evidence="1">The sequence shown here is derived from an EMBL/GenBank/DDBJ whole genome shotgun (WGS) entry which is preliminary data.</text>
</comment>
<accession>A0A1J4RW36</accession>
<organism evidence="1 2">
    <name type="scientific">Candidatus Berkelbacteria bacterium CG1_02_42_45</name>
    <dbReference type="NCBI Taxonomy" id="1805036"/>
    <lineage>
        <taxon>Bacteria</taxon>
        <taxon>Candidatus Berkelbacteria</taxon>
    </lineage>
</organism>
<proteinExistence type="predicted"/>
<evidence type="ECO:0000313" key="2">
    <source>
        <dbReference type="Proteomes" id="UP000182753"/>
    </source>
</evidence>
<gene>
    <name evidence="1" type="ORF">AUJ40_00405</name>
</gene>
<evidence type="ECO:0000313" key="1">
    <source>
        <dbReference type="EMBL" id="OIN90150.1"/>
    </source>
</evidence>
<protein>
    <submittedName>
        <fullName evidence="1">Uncharacterized protein</fullName>
    </submittedName>
</protein>
<dbReference type="EMBL" id="MNUJ01000008">
    <property type="protein sequence ID" value="OIN90150.1"/>
    <property type="molecule type" value="Genomic_DNA"/>
</dbReference>
<sequence>MVARIPDVVGVVIVRVEPQAIVIVFNVEDLEIAIGVRNRLHGDQLPLAERLVEIVTADLRAIRRQAELPTELQSGFVALEAGGTIGVAEFLVGGADELDVLLDLRDAGCKSPLPRDVAGPLADVTDGVGRTQGLAVTSHILESADPRRHE</sequence>
<dbReference type="AlphaFoldDB" id="A0A1J4RW36"/>
<name>A0A1J4RW36_9BACT</name>
<dbReference type="Proteomes" id="UP000182753">
    <property type="component" value="Unassembled WGS sequence"/>
</dbReference>
<reference evidence="1 2" key="1">
    <citation type="journal article" date="2016" name="Environ. Microbiol.">
        <title>Genomic resolution of a cold subsurface aquifer community provides metabolic insights for novel microbes adapted to high CO concentrations.</title>
        <authorList>
            <person name="Probst A.J."/>
            <person name="Castelle C.J."/>
            <person name="Singh A."/>
            <person name="Brown C.T."/>
            <person name="Anantharaman K."/>
            <person name="Sharon I."/>
            <person name="Hug L.A."/>
            <person name="Burstein D."/>
            <person name="Emerson J.B."/>
            <person name="Thomas B.C."/>
            <person name="Banfield J.F."/>
        </authorList>
    </citation>
    <scope>NUCLEOTIDE SEQUENCE [LARGE SCALE GENOMIC DNA]</scope>
    <source>
        <strain evidence="1">CG1_02_42_45</strain>
    </source>
</reference>